<proteinExistence type="predicted"/>
<comment type="caution">
    <text evidence="1">The sequence shown here is derived from an EMBL/GenBank/DDBJ whole genome shotgun (WGS) entry which is preliminary data.</text>
</comment>
<keyword evidence="2" id="KW-1185">Reference proteome</keyword>
<dbReference type="AlphaFoldDB" id="A0AAW0SK63"/>
<reference evidence="1 2" key="1">
    <citation type="submission" date="2023-03" db="EMBL/GenBank/DDBJ databases">
        <title>High-quality genome of Scylla paramamosain provides insights in environmental adaptation.</title>
        <authorList>
            <person name="Zhang L."/>
        </authorList>
    </citation>
    <scope>NUCLEOTIDE SEQUENCE [LARGE SCALE GENOMIC DNA]</scope>
    <source>
        <strain evidence="1">LZ_2023a</strain>
        <tissue evidence="1">Muscle</tissue>
    </source>
</reference>
<protein>
    <submittedName>
        <fullName evidence="1">Uncharacterized protein</fullName>
    </submittedName>
</protein>
<sequence length="145" mass="15633">MDAMDALPYCWESGRHGAKQYYKHRSIITTQVTPTLSVLGRVTECVTLDGRAGGPAQLGVTPCASQPGEGGTTVVTCTFTIRWHITLATPHAVTLDCWVSSEGSTTTALVKIATSVRMARLEFANKETNEICSSRSTPVSLTWVE</sequence>
<organism evidence="1 2">
    <name type="scientific">Scylla paramamosain</name>
    <name type="common">Mud crab</name>
    <dbReference type="NCBI Taxonomy" id="85552"/>
    <lineage>
        <taxon>Eukaryota</taxon>
        <taxon>Metazoa</taxon>
        <taxon>Ecdysozoa</taxon>
        <taxon>Arthropoda</taxon>
        <taxon>Crustacea</taxon>
        <taxon>Multicrustacea</taxon>
        <taxon>Malacostraca</taxon>
        <taxon>Eumalacostraca</taxon>
        <taxon>Eucarida</taxon>
        <taxon>Decapoda</taxon>
        <taxon>Pleocyemata</taxon>
        <taxon>Brachyura</taxon>
        <taxon>Eubrachyura</taxon>
        <taxon>Portunoidea</taxon>
        <taxon>Portunidae</taxon>
        <taxon>Portuninae</taxon>
        <taxon>Scylla</taxon>
    </lineage>
</organism>
<accession>A0AAW0SK63</accession>
<name>A0AAW0SK63_SCYPA</name>
<evidence type="ECO:0000313" key="2">
    <source>
        <dbReference type="Proteomes" id="UP001487740"/>
    </source>
</evidence>
<evidence type="ECO:0000313" key="1">
    <source>
        <dbReference type="EMBL" id="KAK8375770.1"/>
    </source>
</evidence>
<dbReference type="Proteomes" id="UP001487740">
    <property type="component" value="Unassembled WGS sequence"/>
</dbReference>
<gene>
    <name evidence="1" type="ORF">O3P69_008486</name>
</gene>
<dbReference type="EMBL" id="JARAKH010000049">
    <property type="protein sequence ID" value="KAK8375770.1"/>
    <property type="molecule type" value="Genomic_DNA"/>
</dbReference>